<dbReference type="InParanoid" id="A0A6P9ACY8"/>
<name>A0A6P9ACY8_THRPL</name>
<reference evidence="2" key="1">
    <citation type="submission" date="2025-08" db="UniProtKB">
        <authorList>
            <consortium name="RefSeq"/>
        </authorList>
    </citation>
    <scope>IDENTIFICATION</scope>
    <source>
        <tissue evidence="2">Total insect</tissue>
    </source>
</reference>
<dbReference type="AlphaFoldDB" id="A0A6P9ACY8"/>
<dbReference type="GeneID" id="117653663"/>
<keyword evidence="1" id="KW-1185">Reference proteome</keyword>
<sequence length="201" mass="22983">MHTKSEMSPFASISVHKNPFGPWLDLCGRRMDANPGPQRTHHGRSRTPTDAILHRLPHLTVLDIDEEMSDDFLDALDGKVVPGLEKLFARLPPNAYCEHAELHIEEDRMRHVMRRYPRLHVMFKEVQRNKCSGCGFCTSNPCHADLDPYGAPCALHSHQGRCNVVLVYHEKDPDPPRADDIFVDTTIFPEKVDPIIRFIPF</sequence>
<gene>
    <name evidence="2" type="primary">LOC117653663</name>
</gene>
<accession>A0A6P9ACY8</accession>
<evidence type="ECO:0000313" key="1">
    <source>
        <dbReference type="Proteomes" id="UP000515158"/>
    </source>
</evidence>
<dbReference type="KEGG" id="tpal:117653663"/>
<proteinExistence type="predicted"/>
<dbReference type="RefSeq" id="XP_034255360.1">
    <property type="nucleotide sequence ID" value="XM_034399469.1"/>
</dbReference>
<protein>
    <submittedName>
        <fullName evidence="2">Uncharacterized protein LOC117653663</fullName>
    </submittedName>
</protein>
<evidence type="ECO:0000313" key="2">
    <source>
        <dbReference type="RefSeq" id="XP_034255360.1"/>
    </source>
</evidence>
<dbReference type="Proteomes" id="UP000515158">
    <property type="component" value="Unplaced"/>
</dbReference>
<organism evidence="2">
    <name type="scientific">Thrips palmi</name>
    <name type="common">Melon thrips</name>
    <dbReference type="NCBI Taxonomy" id="161013"/>
    <lineage>
        <taxon>Eukaryota</taxon>
        <taxon>Metazoa</taxon>
        <taxon>Ecdysozoa</taxon>
        <taxon>Arthropoda</taxon>
        <taxon>Hexapoda</taxon>
        <taxon>Insecta</taxon>
        <taxon>Pterygota</taxon>
        <taxon>Neoptera</taxon>
        <taxon>Paraneoptera</taxon>
        <taxon>Thysanoptera</taxon>
        <taxon>Terebrantia</taxon>
        <taxon>Thripoidea</taxon>
        <taxon>Thripidae</taxon>
        <taxon>Thrips</taxon>
    </lineage>
</organism>